<evidence type="ECO:0000256" key="3">
    <source>
        <dbReference type="SAM" id="SignalP"/>
    </source>
</evidence>
<evidence type="ECO:0000313" key="5">
    <source>
        <dbReference type="Proteomes" id="UP000698800"/>
    </source>
</evidence>
<accession>A0A9P8L3R3</accession>
<reference evidence="4" key="1">
    <citation type="submission" date="2021-03" db="EMBL/GenBank/DDBJ databases">
        <title>Comparative genomics and phylogenomic investigation of the class Geoglossomycetes provide insights into ecological specialization and systematics.</title>
        <authorList>
            <person name="Melie T."/>
            <person name="Pirro S."/>
            <person name="Miller A.N."/>
            <person name="Quandt A."/>
        </authorList>
    </citation>
    <scope>NUCLEOTIDE SEQUENCE</scope>
    <source>
        <strain evidence="4">GBOQ0MN5Z8</strain>
    </source>
</reference>
<sequence length="531" mass="59038">MRVSLQAILLVPVFNAAFVAPSVLHLGSQRRDLQSGPIVAINGLSRAEFKVPCPGCWGAGNEELLLDIEVFPSVEACGFGNASVNGYHLSTEESSPISGQDTFPVKRASDGSDHNLTASWNFDCLYDIYNYSGRIGNQDRPIAQALLFQFLTLDGTHSIDSNRGFTFSFIQSPGAELIRLDTRLWPSGPFMASEWSDLDHLGLSQMFPDRPSHVHDAVSLPVPSPCPKAPGVRLGKELEQCQTIKCALRAVLRKARGAVKTICLKIRPPPSCGEVSEELKSTHRPWKTGAHQSFREWRNGAGHDNNQGLPSHHGLPPRHGFYYRFREISLHFKVLISIILLALLVFAFYKAVSKCHSHRHSCAQHRALRRAQRRSRREARAARRAACREAWRSWWRRRFRHRSGIDDSDEKRARVAPQEAILETAMQSEIRGLREAANMVSNLIAAEEGRGHLHQLQRTTSFGSEASLPSYRSRASEAGDESPPGYDENGADDIVADGFQYTPTATTWTPDSSVVGSPKIGYDDSDEYGDM</sequence>
<protein>
    <submittedName>
        <fullName evidence="4">Uncharacterized protein</fullName>
    </submittedName>
</protein>
<proteinExistence type="predicted"/>
<keyword evidence="2" id="KW-0812">Transmembrane</keyword>
<comment type="caution">
    <text evidence="4">The sequence shown here is derived from an EMBL/GenBank/DDBJ whole genome shotgun (WGS) entry which is preliminary data.</text>
</comment>
<evidence type="ECO:0000256" key="2">
    <source>
        <dbReference type="SAM" id="Phobius"/>
    </source>
</evidence>
<feature type="compositionally biased region" description="Polar residues" evidence="1">
    <location>
        <begin position="501"/>
        <end position="515"/>
    </location>
</feature>
<feature type="transmembrane region" description="Helical" evidence="2">
    <location>
        <begin position="330"/>
        <end position="349"/>
    </location>
</feature>
<gene>
    <name evidence="4" type="ORF">FGG08_004631</name>
</gene>
<feature type="chain" id="PRO_5040163905" evidence="3">
    <location>
        <begin position="22"/>
        <end position="531"/>
    </location>
</feature>
<dbReference type="AlphaFoldDB" id="A0A9P8L3R3"/>
<organism evidence="4 5">
    <name type="scientific">Glutinoglossum americanum</name>
    <dbReference type="NCBI Taxonomy" id="1670608"/>
    <lineage>
        <taxon>Eukaryota</taxon>
        <taxon>Fungi</taxon>
        <taxon>Dikarya</taxon>
        <taxon>Ascomycota</taxon>
        <taxon>Pezizomycotina</taxon>
        <taxon>Geoglossomycetes</taxon>
        <taxon>Geoglossales</taxon>
        <taxon>Geoglossaceae</taxon>
        <taxon>Glutinoglossum</taxon>
    </lineage>
</organism>
<feature type="region of interest" description="Disordered" evidence="1">
    <location>
        <begin position="458"/>
        <end position="531"/>
    </location>
</feature>
<name>A0A9P8L3R3_9PEZI</name>
<dbReference type="EMBL" id="JAGHQL010000096">
    <property type="protein sequence ID" value="KAH0538799.1"/>
    <property type="molecule type" value="Genomic_DNA"/>
</dbReference>
<evidence type="ECO:0000256" key="1">
    <source>
        <dbReference type="SAM" id="MobiDB-lite"/>
    </source>
</evidence>
<keyword evidence="5" id="KW-1185">Reference proteome</keyword>
<keyword evidence="2" id="KW-1133">Transmembrane helix</keyword>
<dbReference type="OrthoDB" id="4225201at2759"/>
<keyword evidence="3" id="KW-0732">Signal</keyword>
<feature type="signal peptide" evidence="3">
    <location>
        <begin position="1"/>
        <end position="21"/>
    </location>
</feature>
<keyword evidence="2" id="KW-0472">Membrane</keyword>
<dbReference type="Proteomes" id="UP000698800">
    <property type="component" value="Unassembled WGS sequence"/>
</dbReference>
<evidence type="ECO:0000313" key="4">
    <source>
        <dbReference type="EMBL" id="KAH0538799.1"/>
    </source>
</evidence>